<protein>
    <recommendedName>
        <fullName evidence="4">Monovalent cation/H(+) antiporter subunit G</fullName>
    </recommendedName>
</protein>
<keyword evidence="3" id="KW-1185">Reference proteome</keyword>
<dbReference type="EMBL" id="BMFC01000005">
    <property type="protein sequence ID" value="GGC05506.1"/>
    <property type="molecule type" value="Genomic_DNA"/>
</dbReference>
<feature type="transmembrane region" description="Helical" evidence="1">
    <location>
        <begin position="62"/>
        <end position="80"/>
    </location>
</feature>
<keyword evidence="1" id="KW-0472">Membrane</keyword>
<evidence type="ECO:0000256" key="1">
    <source>
        <dbReference type="SAM" id="Phobius"/>
    </source>
</evidence>
<dbReference type="InterPro" id="IPR005133">
    <property type="entry name" value="PhaG_MnhG_YufB"/>
</dbReference>
<sequence>MSEIIAGGLIILGGVFAVIGGLGLLRMPDVLIRMHASTKIGTLSTGLILAGCAVVFASPDIVIRAVAIMLFILLTAPIGAHMMGRSVVSTGVPLWKHEDVPQNEVEQKLMEEHDVPQVSNKS</sequence>
<dbReference type="NCBIfam" id="TIGR01300">
    <property type="entry name" value="CPA3_mnhG_phaG"/>
    <property type="match status" value="1"/>
</dbReference>
<keyword evidence="1" id="KW-1133">Transmembrane helix</keyword>
<evidence type="ECO:0008006" key="4">
    <source>
        <dbReference type="Google" id="ProtNLM"/>
    </source>
</evidence>
<dbReference type="RefSeq" id="WP_229747764.1">
    <property type="nucleotide sequence ID" value="NZ_BMFC01000005.1"/>
</dbReference>
<evidence type="ECO:0000313" key="2">
    <source>
        <dbReference type="EMBL" id="GGC05506.1"/>
    </source>
</evidence>
<name>A0ABQ1KP05_9RHOB</name>
<dbReference type="NCBIfam" id="NF009314">
    <property type="entry name" value="PRK12674.1-2"/>
    <property type="match status" value="1"/>
</dbReference>
<feature type="transmembrane region" description="Helical" evidence="1">
    <location>
        <begin position="6"/>
        <end position="25"/>
    </location>
</feature>
<dbReference type="Proteomes" id="UP000645462">
    <property type="component" value="Unassembled WGS sequence"/>
</dbReference>
<dbReference type="PANTHER" id="PTHR34703">
    <property type="entry name" value="ANTIPORTER SUBUNIT MNHG2-RELATED"/>
    <property type="match status" value="1"/>
</dbReference>
<keyword evidence="1" id="KW-0812">Transmembrane</keyword>
<accession>A0ABQ1KP05</accession>
<feature type="transmembrane region" description="Helical" evidence="1">
    <location>
        <begin position="37"/>
        <end position="56"/>
    </location>
</feature>
<comment type="caution">
    <text evidence="2">The sequence shown here is derived from an EMBL/GenBank/DDBJ whole genome shotgun (WGS) entry which is preliminary data.</text>
</comment>
<evidence type="ECO:0000313" key="3">
    <source>
        <dbReference type="Proteomes" id="UP000645462"/>
    </source>
</evidence>
<organism evidence="2 3">
    <name type="scientific">Marivita lacus</name>
    <dbReference type="NCBI Taxonomy" id="1323742"/>
    <lineage>
        <taxon>Bacteria</taxon>
        <taxon>Pseudomonadati</taxon>
        <taxon>Pseudomonadota</taxon>
        <taxon>Alphaproteobacteria</taxon>
        <taxon>Rhodobacterales</taxon>
        <taxon>Roseobacteraceae</taxon>
        <taxon>Marivita</taxon>
    </lineage>
</organism>
<dbReference type="PANTHER" id="PTHR34703:SF1">
    <property type="entry name" value="ANTIPORTER SUBUNIT MNHG2-RELATED"/>
    <property type="match status" value="1"/>
</dbReference>
<dbReference type="Pfam" id="PF03334">
    <property type="entry name" value="PhaG_MnhG_YufB"/>
    <property type="match status" value="1"/>
</dbReference>
<reference evidence="3" key="1">
    <citation type="journal article" date="2019" name="Int. J. Syst. Evol. Microbiol.">
        <title>The Global Catalogue of Microorganisms (GCM) 10K type strain sequencing project: providing services to taxonomists for standard genome sequencing and annotation.</title>
        <authorList>
            <consortium name="The Broad Institute Genomics Platform"/>
            <consortium name="The Broad Institute Genome Sequencing Center for Infectious Disease"/>
            <person name="Wu L."/>
            <person name="Ma J."/>
        </authorList>
    </citation>
    <scope>NUCLEOTIDE SEQUENCE [LARGE SCALE GENOMIC DNA]</scope>
    <source>
        <strain evidence="3">CGMCC 1.12478</strain>
    </source>
</reference>
<gene>
    <name evidence="2" type="ORF">GCM10011363_22770</name>
</gene>
<proteinExistence type="predicted"/>